<dbReference type="AlphaFoldDB" id="A0A1Z5JX75"/>
<dbReference type="EMBL" id="BDSP01000130">
    <property type="protein sequence ID" value="GAX18418.1"/>
    <property type="molecule type" value="Genomic_DNA"/>
</dbReference>
<reference evidence="1 2" key="1">
    <citation type="journal article" date="2015" name="Plant Cell">
        <title>Oil accumulation by the oleaginous diatom Fistulifera solaris as revealed by the genome and transcriptome.</title>
        <authorList>
            <person name="Tanaka T."/>
            <person name="Maeda Y."/>
            <person name="Veluchamy A."/>
            <person name="Tanaka M."/>
            <person name="Abida H."/>
            <person name="Marechal E."/>
            <person name="Bowler C."/>
            <person name="Muto M."/>
            <person name="Sunaga Y."/>
            <person name="Tanaka M."/>
            <person name="Yoshino T."/>
            <person name="Taniguchi T."/>
            <person name="Fukuda Y."/>
            <person name="Nemoto M."/>
            <person name="Matsumoto M."/>
            <person name="Wong P.S."/>
            <person name="Aburatani S."/>
            <person name="Fujibuchi W."/>
        </authorList>
    </citation>
    <scope>NUCLEOTIDE SEQUENCE [LARGE SCALE GENOMIC DNA]</scope>
    <source>
        <strain evidence="1 2">JPCC DA0580</strain>
    </source>
</reference>
<proteinExistence type="predicted"/>
<protein>
    <submittedName>
        <fullName evidence="1">Uncharacterized protein</fullName>
    </submittedName>
</protein>
<keyword evidence="2" id="KW-1185">Reference proteome</keyword>
<evidence type="ECO:0000313" key="2">
    <source>
        <dbReference type="Proteomes" id="UP000198406"/>
    </source>
</evidence>
<sequence>MSRNNNKKIRSFLLEAPRQPEHVAHWSSGEKTPIHTLRRQPVNLHEILQCKKKVVMDWREDETLVYVTPPTSHDRPPYNQRCLLFDYGNDKSSVPRLYIVGKTDDAIAKTAAYFMALEEPWQHQKSSTLLRIQGMHSYPVLNLSAARTHSLQHMLEAIPSRTIHFVNVQLRPEQSKILATRRHRISLILSRCLLEDGGMTFVNALHKRSTPFGSLTFTESDDEVTPYSWKFNAFSCVIQATTIDTLRLPQLNDISASIPFWREAGSLHYEITTMTLMKLGIPSLLIFIDKLALTIYHNDDDDDDDNDGDTFPTECMLLFWRRVMELSHFKELQIRVKLSASDTVIAAPKSVVQEMIYAVQANRDLQIWDVCDRESSEVDWDLHMGTILEGIEDHPGLREIKTFVRHRERAFGPNLAQIQKLITHNQQIVVKDDVGNILSNGRVMDELYSLNHFYRGSKVLAKPPFMQKQLRVERPSFVATALMLLRNFQRTALLLSDHTDVLCELLQHAIMDGDDDTTSPPSSRNWIWQRTKQWLGRARK</sequence>
<organism evidence="1 2">
    <name type="scientific">Fistulifera solaris</name>
    <name type="common">Oleaginous diatom</name>
    <dbReference type="NCBI Taxonomy" id="1519565"/>
    <lineage>
        <taxon>Eukaryota</taxon>
        <taxon>Sar</taxon>
        <taxon>Stramenopiles</taxon>
        <taxon>Ochrophyta</taxon>
        <taxon>Bacillariophyta</taxon>
        <taxon>Bacillariophyceae</taxon>
        <taxon>Bacillariophycidae</taxon>
        <taxon>Naviculales</taxon>
        <taxon>Naviculaceae</taxon>
        <taxon>Fistulifera</taxon>
    </lineage>
</organism>
<name>A0A1Z5JX75_FISSO</name>
<dbReference type="Proteomes" id="UP000198406">
    <property type="component" value="Unassembled WGS sequence"/>
</dbReference>
<comment type="caution">
    <text evidence="1">The sequence shown here is derived from an EMBL/GenBank/DDBJ whole genome shotgun (WGS) entry which is preliminary data.</text>
</comment>
<dbReference type="InParanoid" id="A0A1Z5JX75"/>
<evidence type="ECO:0000313" key="1">
    <source>
        <dbReference type="EMBL" id="GAX18418.1"/>
    </source>
</evidence>
<gene>
    <name evidence="1" type="ORF">FisN_2Lu073</name>
</gene>
<accession>A0A1Z5JX75</accession>